<sequence length="125" mass="14283">MAHYNKKTKRLKEMSRQITEGFDGQLPDAKEDLLKLQGVGLKAASLIMNFIFDEPLIAVDTHIHRLLNRSGIVHTTSTDVTTRKIDELTSKNYNCHAHEWLIQHGMQICSARNPRCQECVIQSHC</sequence>
<dbReference type="CDD" id="cd00056">
    <property type="entry name" value="ENDO3c"/>
    <property type="match status" value="1"/>
</dbReference>
<keyword evidence="8" id="KW-0411">Iron-sulfur</keyword>
<evidence type="ECO:0000256" key="1">
    <source>
        <dbReference type="ARBA" id="ARBA00001966"/>
    </source>
</evidence>
<evidence type="ECO:0000256" key="9">
    <source>
        <dbReference type="ARBA" id="ARBA00023204"/>
    </source>
</evidence>
<evidence type="ECO:0000256" key="3">
    <source>
        <dbReference type="ARBA" id="ARBA00022485"/>
    </source>
</evidence>
<evidence type="ECO:0000256" key="8">
    <source>
        <dbReference type="ARBA" id="ARBA00023014"/>
    </source>
</evidence>
<keyword evidence="9" id="KW-0234">DNA repair</keyword>
<dbReference type="InterPro" id="IPR023170">
    <property type="entry name" value="HhH_base_excis_C"/>
</dbReference>
<name>A0AAJ2X2X2_XANCA</name>
<evidence type="ECO:0000313" key="13">
    <source>
        <dbReference type="Proteomes" id="UP001297361"/>
    </source>
</evidence>
<protein>
    <recommendedName>
        <fullName evidence="11">HhH-GPD domain-containing protein</fullName>
    </recommendedName>
</protein>
<reference evidence="12" key="2">
    <citation type="submission" date="2024-01" db="EMBL/GenBank/DDBJ databases">
        <title>Long-read genome sequencing of X. campestris pv. papavericola.</title>
        <authorList>
            <person name="Hussain R.M.F."/>
            <person name="Greer S."/>
            <person name="Harrison J."/>
            <person name="Grant M."/>
            <person name="Vicente J."/>
            <person name="Studholme D.J."/>
        </authorList>
    </citation>
    <scope>NUCLEOTIDE SEQUENCE</scope>
    <source>
        <strain evidence="12">NCPPB 2970</strain>
    </source>
</reference>
<evidence type="ECO:0000313" key="12">
    <source>
        <dbReference type="EMBL" id="MEC3888097.1"/>
    </source>
</evidence>
<dbReference type="PANTHER" id="PTHR10359">
    <property type="entry name" value="A/G-SPECIFIC ADENINE GLYCOSYLASE/ENDONUCLEASE III"/>
    <property type="match status" value="1"/>
</dbReference>
<dbReference type="EMBL" id="JAJFNJ020000003">
    <property type="protein sequence ID" value="MEC3888097.1"/>
    <property type="molecule type" value="Genomic_DNA"/>
</dbReference>
<dbReference type="SUPFAM" id="SSF48150">
    <property type="entry name" value="DNA-glycosylase"/>
    <property type="match status" value="1"/>
</dbReference>
<comment type="caution">
    <text evidence="12">The sequence shown here is derived from an EMBL/GenBank/DDBJ whole genome shotgun (WGS) entry which is preliminary data.</text>
</comment>
<dbReference type="Gene3D" id="1.10.1670.10">
    <property type="entry name" value="Helix-hairpin-Helix base-excision DNA repair enzymes (C-terminal)"/>
    <property type="match status" value="1"/>
</dbReference>
<gene>
    <name evidence="12" type="ORF">LLE72_010130</name>
</gene>
<evidence type="ECO:0000256" key="5">
    <source>
        <dbReference type="ARBA" id="ARBA00022763"/>
    </source>
</evidence>
<dbReference type="InterPro" id="IPR003265">
    <property type="entry name" value="HhH-GPD_domain"/>
</dbReference>
<dbReference type="AlphaFoldDB" id="A0AAJ2X2X2"/>
<dbReference type="Gene3D" id="1.10.340.30">
    <property type="entry name" value="Hypothetical protein, domain 2"/>
    <property type="match status" value="1"/>
</dbReference>
<keyword evidence="10" id="KW-0326">Glycosidase</keyword>
<keyword evidence="7" id="KW-0408">Iron</keyword>
<reference evidence="12" key="1">
    <citation type="submission" date="2021-10" db="EMBL/GenBank/DDBJ databases">
        <authorList>
            <person name="Hussein R."/>
            <person name="Harrison J."/>
            <person name="Studholme D.J."/>
            <person name="Vicente J."/>
            <person name="Grant M."/>
        </authorList>
    </citation>
    <scope>NUCLEOTIDE SEQUENCE</scope>
    <source>
        <strain evidence="12">NCPPB 2970</strain>
    </source>
</reference>
<comment type="similarity">
    <text evidence="2">Belongs to the Nth/MutY family.</text>
</comment>
<keyword evidence="6" id="KW-0378">Hydrolase</keyword>
<comment type="cofactor">
    <cofactor evidence="1">
        <name>[4Fe-4S] cluster</name>
        <dbReference type="ChEBI" id="CHEBI:49883"/>
    </cofactor>
</comment>
<dbReference type="Pfam" id="PF10576">
    <property type="entry name" value="EndIII_4Fe-2S"/>
    <property type="match status" value="1"/>
</dbReference>
<accession>A0AAJ2X2X2</accession>
<dbReference type="InterPro" id="IPR004035">
    <property type="entry name" value="Endouclease-III_FeS-bd_BS"/>
</dbReference>
<dbReference type="PROSITE" id="PS00764">
    <property type="entry name" value="ENDONUCLEASE_III_1"/>
    <property type="match status" value="1"/>
</dbReference>
<dbReference type="GO" id="GO:0006285">
    <property type="term" value="P:base-excision repair, AP site formation"/>
    <property type="evidence" value="ECO:0007669"/>
    <property type="project" value="TreeGrafter"/>
</dbReference>
<evidence type="ECO:0000259" key="11">
    <source>
        <dbReference type="SMART" id="SM00478"/>
    </source>
</evidence>
<dbReference type="InterPro" id="IPR003651">
    <property type="entry name" value="Endonuclease3_FeS-loop_motif"/>
</dbReference>
<dbReference type="InterPro" id="IPR011257">
    <property type="entry name" value="DNA_glycosylase"/>
</dbReference>
<dbReference type="Pfam" id="PF00730">
    <property type="entry name" value="HhH-GPD"/>
    <property type="match status" value="1"/>
</dbReference>
<organism evidence="12 13">
    <name type="scientific">Xanthomonas campestris pv. papavericola</name>
    <dbReference type="NCBI Taxonomy" id="487881"/>
    <lineage>
        <taxon>Bacteria</taxon>
        <taxon>Pseudomonadati</taxon>
        <taxon>Pseudomonadota</taxon>
        <taxon>Gammaproteobacteria</taxon>
        <taxon>Lysobacterales</taxon>
        <taxon>Lysobacteraceae</taxon>
        <taxon>Xanthomonas</taxon>
    </lineage>
</organism>
<dbReference type="SMART" id="SM00478">
    <property type="entry name" value="ENDO3c"/>
    <property type="match status" value="1"/>
</dbReference>
<dbReference type="RefSeq" id="WP_228426562.1">
    <property type="nucleotide sequence ID" value="NZ_JAJFNJ020000003.1"/>
</dbReference>
<proteinExistence type="inferred from homology"/>
<dbReference type="PANTHER" id="PTHR10359:SF18">
    <property type="entry name" value="ENDONUCLEASE III"/>
    <property type="match status" value="1"/>
</dbReference>
<keyword evidence="3" id="KW-0004">4Fe-4S</keyword>
<evidence type="ECO:0000256" key="10">
    <source>
        <dbReference type="ARBA" id="ARBA00023295"/>
    </source>
</evidence>
<keyword evidence="5" id="KW-0227">DNA damage</keyword>
<dbReference type="GO" id="GO:0019104">
    <property type="term" value="F:DNA N-glycosylase activity"/>
    <property type="evidence" value="ECO:0007669"/>
    <property type="project" value="TreeGrafter"/>
</dbReference>
<evidence type="ECO:0000256" key="4">
    <source>
        <dbReference type="ARBA" id="ARBA00022723"/>
    </source>
</evidence>
<keyword evidence="4" id="KW-0479">Metal-binding</keyword>
<evidence type="ECO:0000256" key="2">
    <source>
        <dbReference type="ARBA" id="ARBA00008343"/>
    </source>
</evidence>
<evidence type="ECO:0000256" key="6">
    <source>
        <dbReference type="ARBA" id="ARBA00022801"/>
    </source>
</evidence>
<dbReference type="Proteomes" id="UP001297361">
    <property type="component" value="Unassembled WGS sequence"/>
</dbReference>
<evidence type="ECO:0000256" key="7">
    <source>
        <dbReference type="ARBA" id="ARBA00023004"/>
    </source>
</evidence>
<feature type="domain" description="HhH-GPD" evidence="11">
    <location>
        <begin position="1"/>
        <end position="107"/>
    </location>
</feature>
<dbReference type="GO" id="GO:0046872">
    <property type="term" value="F:metal ion binding"/>
    <property type="evidence" value="ECO:0007669"/>
    <property type="project" value="UniProtKB-KW"/>
</dbReference>
<dbReference type="GO" id="GO:0051539">
    <property type="term" value="F:4 iron, 4 sulfur cluster binding"/>
    <property type="evidence" value="ECO:0007669"/>
    <property type="project" value="UniProtKB-KW"/>
</dbReference>